<accession>A0AAV7WX30</accession>
<comment type="caution">
    <text evidence="2">The sequence shown here is derived from an EMBL/GenBank/DDBJ whole genome shotgun (WGS) entry which is preliminary data.</text>
</comment>
<organism evidence="2 3">
    <name type="scientific">Pleurodeles waltl</name>
    <name type="common">Iberian ribbed newt</name>
    <dbReference type="NCBI Taxonomy" id="8319"/>
    <lineage>
        <taxon>Eukaryota</taxon>
        <taxon>Metazoa</taxon>
        <taxon>Chordata</taxon>
        <taxon>Craniata</taxon>
        <taxon>Vertebrata</taxon>
        <taxon>Euteleostomi</taxon>
        <taxon>Amphibia</taxon>
        <taxon>Batrachia</taxon>
        <taxon>Caudata</taxon>
        <taxon>Salamandroidea</taxon>
        <taxon>Salamandridae</taxon>
        <taxon>Pleurodelinae</taxon>
        <taxon>Pleurodeles</taxon>
    </lineage>
</organism>
<dbReference type="AlphaFoldDB" id="A0AAV7WX30"/>
<keyword evidence="3" id="KW-1185">Reference proteome</keyword>
<evidence type="ECO:0000313" key="3">
    <source>
        <dbReference type="Proteomes" id="UP001066276"/>
    </source>
</evidence>
<sequence>MPASSERSSRSVVRLCRHYTILPARQGARKAPGPGPNLPLPYFACPPLLPQRGPPLSRLCRKLERQGPDRVPWCGPPLLRPHTAPGPRPRSGGGWEWREEEEWGEGAQVPPGRRCLIPPHGEAREQALSSAPLPQATMFKEPPTRWGATCPTHWRGLQAQQANRRGLTTHMVRAVAPLPPDPSLPGSGTDRLTWPQQISAPPPPADTGRRTKAPLHHLRAAAPWQERCDPLGLPGGPSADHMLKSQTRAWAPHKGPWSAVHLHCSSTHRAPIRAQERLGAAGLTGRMTEGLPCTNTETQEVP</sequence>
<dbReference type="Proteomes" id="UP001066276">
    <property type="component" value="Chromosome 1_1"/>
</dbReference>
<evidence type="ECO:0000313" key="2">
    <source>
        <dbReference type="EMBL" id="KAJ1218677.1"/>
    </source>
</evidence>
<feature type="compositionally biased region" description="Pro residues" evidence="1">
    <location>
        <begin position="74"/>
        <end position="88"/>
    </location>
</feature>
<feature type="region of interest" description="Disordered" evidence="1">
    <location>
        <begin position="71"/>
        <end position="142"/>
    </location>
</feature>
<protein>
    <submittedName>
        <fullName evidence="2">Uncharacterized protein</fullName>
    </submittedName>
</protein>
<gene>
    <name evidence="2" type="ORF">NDU88_006254</name>
</gene>
<name>A0AAV7WX30_PLEWA</name>
<evidence type="ECO:0000256" key="1">
    <source>
        <dbReference type="SAM" id="MobiDB-lite"/>
    </source>
</evidence>
<proteinExistence type="predicted"/>
<dbReference type="EMBL" id="JANPWB010000001">
    <property type="protein sequence ID" value="KAJ1218677.1"/>
    <property type="molecule type" value="Genomic_DNA"/>
</dbReference>
<reference evidence="2" key="1">
    <citation type="journal article" date="2022" name="bioRxiv">
        <title>Sequencing and chromosome-scale assembly of the giantPleurodeles waltlgenome.</title>
        <authorList>
            <person name="Brown T."/>
            <person name="Elewa A."/>
            <person name="Iarovenko S."/>
            <person name="Subramanian E."/>
            <person name="Araus A.J."/>
            <person name="Petzold A."/>
            <person name="Susuki M."/>
            <person name="Suzuki K.-i.T."/>
            <person name="Hayashi T."/>
            <person name="Toyoda A."/>
            <person name="Oliveira C."/>
            <person name="Osipova E."/>
            <person name="Leigh N.D."/>
            <person name="Simon A."/>
            <person name="Yun M.H."/>
        </authorList>
    </citation>
    <scope>NUCLEOTIDE SEQUENCE</scope>
    <source>
        <strain evidence="2">20211129_DDA</strain>
        <tissue evidence="2">Liver</tissue>
    </source>
</reference>